<gene>
    <name evidence="1" type="ORF">BJ508DRAFT_329675</name>
</gene>
<protein>
    <submittedName>
        <fullName evidence="1">Uncharacterized protein</fullName>
    </submittedName>
</protein>
<proteinExistence type="predicted"/>
<sequence>MLSTQSPTPAPSDREVELPLTASCDGNGGCPIRHLHRGWITIHKVLRDEPVTPFLGIGDTFVVGMKDEDTVVAVHPQRSRLARISSQSEREQLRALVQDGQHLAYLTVVLANTAFTPQGRFATAARARLDVQCLWEIAMVESLLPYASVEGGQGTETEYLHGLRKNVALWEVGHIVRLWYR</sequence>
<keyword evidence="2" id="KW-1185">Reference proteome</keyword>
<reference evidence="1 2" key="1">
    <citation type="journal article" date="2018" name="Nat. Ecol. Evol.">
        <title>Pezizomycetes genomes reveal the molecular basis of ectomycorrhizal truffle lifestyle.</title>
        <authorList>
            <person name="Murat C."/>
            <person name="Payen T."/>
            <person name="Noel B."/>
            <person name="Kuo A."/>
            <person name="Morin E."/>
            <person name="Chen J."/>
            <person name="Kohler A."/>
            <person name="Krizsan K."/>
            <person name="Balestrini R."/>
            <person name="Da Silva C."/>
            <person name="Montanini B."/>
            <person name="Hainaut M."/>
            <person name="Levati E."/>
            <person name="Barry K.W."/>
            <person name="Belfiori B."/>
            <person name="Cichocki N."/>
            <person name="Clum A."/>
            <person name="Dockter R.B."/>
            <person name="Fauchery L."/>
            <person name="Guy J."/>
            <person name="Iotti M."/>
            <person name="Le Tacon F."/>
            <person name="Lindquist E.A."/>
            <person name="Lipzen A."/>
            <person name="Malagnac F."/>
            <person name="Mello A."/>
            <person name="Molinier V."/>
            <person name="Miyauchi S."/>
            <person name="Poulain J."/>
            <person name="Riccioni C."/>
            <person name="Rubini A."/>
            <person name="Sitrit Y."/>
            <person name="Splivallo R."/>
            <person name="Traeger S."/>
            <person name="Wang M."/>
            <person name="Zifcakova L."/>
            <person name="Wipf D."/>
            <person name="Zambonelli A."/>
            <person name="Paolocci F."/>
            <person name="Nowrousian M."/>
            <person name="Ottonello S."/>
            <person name="Baldrian P."/>
            <person name="Spatafora J.W."/>
            <person name="Henrissat B."/>
            <person name="Nagy L.G."/>
            <person name="Aury J.M."/>
            <person name="Wincker P."/>
            <person name="Grigoriev I.V."/>
            <person name="Bonfante P."/>
            <person name="Martin F.M."/>
        </authorList>
    </citation>
    <scope>NUCLEOTIDE SEQUENCE [LARGE SCALE GENOMIC DNA]</scope>
    <source>
        <strain evidence="1 2">RN42</strain>
    </source>
</reference>
<dbReference type="AlphaFoldDB" id="A0A3N4HWI7"/>
<name>A0A3N4HWI7_ASCIM</name>
<dbReference type="EMBL" id="ML119717">
    <property type="protein sequence ID" value="RPA78029.1"/>
    <property type="molecule type" value="Genomic_DNA"/>
</dbReference>
<dbReference type="Proteomes" id="UP000275078">
    <property type="component" value="Unassembled WGS sequence"/>
</dbReference>
<evidence type="ECO:0000313" key="2">
    <source>
        <dbReference type="Proteomes" id="UP000275078"/>
    </source>
</evidence>
<accession>A0A3N4HWI7</accession>
<evidence type="ECO:0000313" key="1">
    <source>
        <dbReference type="EMBL" id="RPA78029.1"/>
    </source>
</evidence>
<organism evidence="1 2">
    <name type="scientific">Ascobolus immersus RN42</name>
    <dbReference type="NCBI Taxonomy" id="1160509"/>
    <lineage>
        <taxon>Eukaryota</taxon>
        <taxon>Fungi</taxon>
        <taxon>Dikarya</taxon>
        <taxon>Ascomycota</taxon>
        <taxon>Pezizomycotina</taxon>
        <taxon>Pezizomycetes</taxon>
        <taxon>Pezizales</taxon>
        <taxon>Ascobolaceae</taxon>
        <taxon>Ascobolus</taxon>
    </lineage>
</organism>